<evidence type="ECO:0000313" key="11">
    <source>
        <dbReference type="EMBL" id="MBW4466754.1"/>
    </source>
</evidence>
<keyword evidence="8" id="KW-0175">Coiled coil</keyword>
<feature type="compositionally biased region" description="Low complexity" evidence="9">
    <location>
        <begin position="40"/>
        <end position="51"/>
    </location>
</feature>
<proteinExistence type="inferred from homology"/>
<sequence>MVLSMMGAVLAASAVSAAPATAESGLRTRFQATRPATPLAADPSAGSADPANPTSQQVNPQTSQKISQTDSRLDRLQTESQLRQQINQSQFGVSQPDSNSLRFDQQVQQQINLQELRETQQNMGTRPSSDLDQLQFEQRIRGIQPSSPRPAERPSQQSQAEAALNPEANLEASSKASSEVVSQAPESSESPEASNTPEPATSATELTERQQRRAKRWIKQAAARLTPPEAVVSEAVVSEAQPEATPTAATPEIAQADSQPLDLPSNPTPDSGESEGGSEGESESQPGDSAGEPSQQSDRNANNLYSGEGFASEAAAPEYLDPDPNPLAFPTDPSEVEIVGTQPITIRQAIQLSLRNNADFRQSQFELERAQADLRRAEAANLPTLDAVGGFTQSGSETGTTISDTVTDSTGDEFPRTVADPNNPGQTIPDPRIGEVRRNYVDNTSLSVGLQANYSIFTSGRRSALIRAAEQQVRIQQLEVERQAEQLILDTVGDYYDLQSASAQVNIFQANLVQAEQSLRDAQALERAGVGTRFDSLQAEVEVANSRQQLTQQISALEIAQRQLSQRLNIAQTIDLTAADPIEVAGVWDLSLEETIVQAYKSRVELEQQLVQRDIAEQNRKAALAQLGPQLGFTGAFNLESNDFELNGGPDYNYSLALNASLALYDGGDARSQANREESNISIAEAQFESQRDAIRFSIEQGYSQLNASFANIQTTALGVEQATEALRLARLRFQAGVGTQTDVLNQQTALARAQVNNLTAILDYNRALAVLQRGTSNYPEGYLNDLP</sequence>
<organism evidence="11 12">
    <name type="scientific">Pegethrix bostrychoides GSE-TBD4-15B</name>
    <dbReference type="NCBI Taxonomy" id="2839662"/>
    <lineage>
        <taxon>Bacteria</taxon>
        <taxon>Bacillati</taxon>
        <taxon>Cyanobacteriota</taxon>
        <taxon>Cyanophyceae</taxon>
        <taxon>Oculatellales</taxon>
        <taxon>Oculatellaceae</taxon>
        <taxon>Pegethrix</taxon>
    </lineage>
</organism>
<feature type="signal peptide" evidence="10">
    <location>
        <begin position="1"/>
        <end position="22"/>
    </location>
</feature>
<dbReference type="InterPro" id="IPR051906">
    <property type="entry name" value="TolC-like"/>
</dbReference>
<keyword evidence="6" id="KW-0472">Membrane</keyword>
<evidence type="ECO:0000256" key="8">
    <source>
        <dbReference type="SAM" id="Coils"/>
    </source>
</evidence>
<feature type="region of interest" description="Disordered" evidence="9">
    <location>
        <begin position="388"/>
        <end position="428"/>
    </location>
</feature>
<feature type="compositionally biased region" description="Polar residues" evidence="9">
    <location>
        <begin position="52"/>
        <end position="70"/>
    </location>
</feature>
<keyword evidence="4" id="KW-1134">Transmembrane beta strand</keyword>
<feature type="region of interest" description="Disordered" evidence="9">
    <location>
        <begin position="143"/>
        <end position="305"/>
    </location>
</feature>
<protein>
    <submittedName>
        <fullName evidence="11">TolC family protein</fullName>
    </submittedName>
</protein>
<keyword evidence="3" id="KW-0813">Transport</keyword>
<keyword evidence="7" id="KW-0998">Cell outer membrane</keyword>
<feature type="compositionally biased region" description="Low complexity" evidence="9">
    <location>
        <begin position="227"/>
        <end position="256"/>
    </location>
</feature>
<comment type="subcellular location">
    <subcellularLocation>
        <location evidence="1">Cell outer membrane</location>
    </subcellularLocation>
</comment>
<evidence type="ECO:0000256" key="5">
    <source>
        <dbReference type="ARBA" id="ARBA00022692"/>
    </source>
</evidence>
<feature type="compositionally biased region" description="Polar residues" evidence="9">
    <location>
        <begin position="292"/>
        <end position="305"/>
    </location>
</feature>
<evidence type="ECO:0000256" key="10">
    <source>
        <dbReference type="SAM" id="SignalP"/>
    </source>
</evidence>
<feature type="region of interest" description="Disordered" evidence="9">
    <location>
        <begin position="17"/>
        <end position="72"/>
    </location>
</feature>
<evidence type="ECO:0000256" key="3">
    <source>
        <dbReference type="ARBA" id="ARBA00022448"/>
    </source>
</evidence>
<evidence type="ECO:0000256" key="1">
    <source>
        <dbReference type="ARBA" id="ARBA00004442"/>
    </source>
</evidence>
<dbReference type="AlphaFoldDB" id="A0A951U5D2"/>
<feature type="chain" id="PRO_5037901563" evidence="10">
    <location>
        <begin position="23"/>
        <end position="788"/>
    </location>
</feature>
<accession>A0A951U5D2</accession>
<comment type="caution">
    <text evidence="11">The sequence shown here is derived from an EMBL/GenBank/DDBJ whole genome shotgun (WGS) entry which is preliminary data.</text>
</comment>
<evidence type="ECO:0000313" key="12">
    <source>
        <dbReference type="Proteomes" id="UP000707356"/>
    </source>
</evidence>
<dbReference type="Gene3D" id="1.20.1600.10">
    <property type="entry name" value="Outer membrane efflux proteins (OEP)"/>
    <property type="match status" value="1"/>
</dbReference>
<feature type="compositionally biased region" description="Polar residues" evidence="9">
    <location>
        <begin position="391"/>
        <end position="409"/>
    </location>
</feature>
<evidence type="ECO:0000256" key="7">
    <source>
        <dbReference type="ARBA" id="ARBA00023237"/>
    </source>
</evidence>
<evidence type="ECO:0000256" key="4">
    <source>
        <dbReference type="ARBA" id="ARBA00022452"/>
    </source>
</evidence>
<dbReference type="EMBL" id="JAHHHV010000070">
    <property type="protein sequence ID" value="MBW4466754.1"/>
    <property type="molecule type" value="Genomic_DNA"/>
</dbReference>
<reference evidence="11" key="2">
    <citation type="journal article" date="2022" name="Microbiol. Resour. Announc.">
        <title>Metagenome Sequencing to Explore Phylogenomics of Terrestrial Cyanobacteria.</title>
        <authorList>
            <person name="Ward R.D."/>
            <person name="Stajich J.E."/>
            <person name="Johansen J.R."/>
            <person name="Huntemann M."/>
            <person name="Clum A."/>
            <person name="Foster B."/>
            <person name="Foster B."/>
            <person name="Roux S."/>
            <person name="Palaniappan K."/>
            <person name="Varghese N."/>
            <person name="Mukherjee S."/>
            <person name="Reddy T.B.K."/>
            <person name="Daum C."/>
            <person name="Copeland A."/>
            <person name="Chen I.A."/>
            <person name="Ivanova N.N."/>
            <person name="Kyrpides N.C."/>
            <person name="Shapiro N."/>
            <person name="Eloe-Fadrosh E.A."/>
            <person name="Pietrasiak N."/>
        </authorList>
    </citation>
    <scope>NUCLEOTIDE SEQUENCE</scope>
    <source>
        <strain evidence="11">GSE-TBD4-15B</strain>
    </source>
</reference>
<dbReference type="GO" id="GO:0015288">
    <property type="term" value="F:porin activity"/>
    <property type="evidence" value="ECO:0007669"/>
    <property type="project" value="TreeGrafter"/>
</dbReference>
<feature type="compositionally biased region" description="Acidic residues" evidence="9">
    <location>
        <begin position="272"/>
        <end position="282"/>
    </location>
</feature>
<keyword evidence="5" id="KW-0812">Transmembrane</keyword>
<dbReference type="SUPFAM" id="SSF56954">
    <property type="entry name" value="Outer membrane efflux proteins (OEP)"/>
    <property type="match status" value="1"/>
</dbReference>
<evidence type="ECO:0000256" key="6">
    <source>
        <dbReference type="ARBA" id="ARBA00023136"/>
    </source>
</evidence>
<dbReference type="PANTHER" id="PTHR30026:SF21">
    <property type="entry name" value="SLR1270 PROTEIN"/>
    <property type="match status" value="1"/>
</dbReference>
<feature type="compositionally biased region" description="Low complexity" evidence="9">
    <location>
        <begin position="160"/>
        <end position="200"/>
    </location>
</feature>
<gene>
    <name evidence="11" type="ORF">KME07_15120</name>
</gene>
<dbReference type="InterPro" id="IPR003423">
    <property type="entry name" value="OMP_efflux"/>
</dbReference>
<dbReference type="GO" id="GO:1990281">
    <property type="term" value="C:efflux pump complex"/>
    <property type="evidence" value="ECO:0007669"/>
    <property type="project" value="TreeGrafter"/>
</dbReference>
<dbReference type="GO" id="GO:0009279">
    <property type="term" value="C:cell outer membrane"/>
    <property type="evidence" value="ECO:0007669"/>
    <property type="project" value="UniProtKB-SubCell"/>
</dbReference>
<keyword evidence="10" id="KW-0732">Signal</keyword>
<name>A0A951U5D2_9CYAN</name>
<dbReference type="GO" id="GO:0015562">
    <property type="term" value="F:efflux transmembrane transporter activity"/>
    <property type="evidence" value="ECO:0007669"/>
    <property type="project" value="InterPro"/>
</dbReference>
<dbReference type="PANTHER" id="PTHR30026">
    <property type="entry name" value="OUTER MEMBRANE PROTEIN TOLC"/>
    <property type="match status" value="1"/>
</dbReference>
<comment type="similarity">
    <text evidence="2">Belongs to the outer membrane factor (OMF) (TC 1.B.17) family.</text>
</comment>
<reference evidence="11" key="1">
    <citation type="submission" date="2021-05" db="EMBL/GenBank/DDBJ databases">
        <authorList>
            <person name="Pietrasiak N."/>
            <person name="Ward R."/>
            <person name="Stajich J.E."/>
            <person name="Kurbessoian T."/>
        </authorList>
    </citation>
    <scope>NUCLEOTIDE SEQUENCE</scope>
    <source>
        <strain evidence="11">GSE-TBD4-15B</strain>
    </source>
</reference>
<dbReference type="Proteomes" id="UP000707356">
    <property type="component" value="Unassembled WGS sequence"/>
</dbReference>
<evidence type="ECO:0000256" key="2">
    <source>
        <dbReference type="ARBA" id="ARBA00007613"/>
    </source>
</evidence>
<dbReference type="Pfam" id="PF02321">
    <property type="entry name" value="OEP"/>
    <property type="match status" value="2"/>
</dbReference>
<feature type="coiled-coil region" evidence="8">
    <location>
        <begin position="461"/>
        <end position="567"/>
    </location>
</feature>
<evidence type="ECO:0000256" key="9">
    <source>
        <dbReference type="SAM" id="MobiDB-lite"/>
    </source>
</evidence>